<keyword evidence="2" id="KW-0812">Transmembrane</keyword>
<evidence type="ECO:0000313" key="3">
    <source>
        <dbReference type="EMBL" id="MDT0682854.1"/>
    </source>
</evidence>
<keyword evidence="2" id="KW-0472">Membrane</keyword>
<proteinExistence type="predicted"/>
<evidence type="ECO:0000256" key="1">
    <source>
        <dbReference type="SAM" id="MobiDB-lite"/>
    </source>
</evidence>
<dbReference type="RefSeq" id="WP_311690793.1">
    <property type="nucleotide sequence ID" value="NZ_JAVRHL010000002.1"/>
</dbReference>
<keyword evidence="4" id="KW-1185">Reference proteome</keyword>
<reference evidence="3 4" key="1">
    <citation type="submission" date="2023-09" db="EMBL/GenBank/DDBJ databases">
        <authorList>
            <person name="Rey-Velasco X."/>
        </authorList>
    </citation>
    <scope>NUCLEOTIDE SEQUENCE [LARGE SCALE GENOMIC DNA]</scope>
    <source>
        <strain evidence="3 4">F158</strain>
    </source>
</reference>
<protein>
    <submittedName>
        <fullName evidence="3">DUF6476 family protein</fullName>
    </submittedName>
</protein>
<keyword evidence="2" id="KW-1133">Transmembrane helix</keyword>
<dbReference type="Proteomes" id="UP001265259">
    <property type="component" value="Unassembled WGS sequence"/>
</dbReference>
<organism evidence="3 4">
    <name type="scientific">Tropicimonas omnivorans</name>
    <dbReference type="NCBI Taxonomy" id="3075590"/>
    <lineage>
        <taxon>Bacteria</taxon>
        <taxon>Pseudomonadati</taxon>
        <taxon>Pseudomonadota</taxon>
        <taxon>Alphaproteobacteria</taxon>
        <taxon>Rhodobacterales</taxon>
        <taxon>Roseobacteraceae</taxon>
        <taxon>Tropicimonas</taxon>
    </lineage>
</organism>
<sequence length="117" mass="11950">MNRPSLTPDSDAGEVLPAGPPPDPADLRALRWLRGLVMALLVTMILGVGTVSGLVALRLSAPSAPPAFPDSPDLPPGATPLAVTRGDGWWAVVTDDGRILILGADGTVLDEVAVALP</sequence>
<comment type="caution">
    <text evidence="3">The sequence shown here is derived from an EMBL/GenBank/DDBJ whole genome shotgun (WGS) entry which is preliminary data.</text>
</comment>
<name>A0ABU3DGM5_9RHOB</name>
<feature type="region of interest" description="Disordered" evidence="1">
    <location>
        <begin position="1"/>
        <end position="23"/>
    </location>
</feature>
<evidence type="ECO:0000313" key="4">
    <source>
        <dbReference type="Proteomes" id="UP001265259"/>
    </source>
</evidence>
<feature type="transmembrane region" description="Helical" evidence="2">
    <location>
        <begin position="32"/>
        <end position="57"/>
    </location>
</feature>
<dbReference type="EMBL" id="JAVRHL010000002">
    <property type="protein sequence ID" value="MDT0682854.1"/>
    <property type="molecule type" value="Genomic_DNA"/>
</dbReference>
<gene>
    <name evidence="3" type="ORF">RM543_09165</name>
</gene>
<dbReference type="Pfam" id="PF20082">
    <property type="entry name" value="DUF6476"/>
    <property type="match status" value="1"/>
</dbReference>
<evidence type="ECO:0000256" key="2">
    <source>
        <dbReference type="SAM" id="Phobius"/>
    </source>
</evidence>
<accession>A0ABU3DGM5</accession>
<dbReference type="InterPro" id="IPR045519">
    <property type="entry name" value="DUF6476"/>
</dbReference>